<reference evidence="9 10" key="1">
    <citation type="submission" date="2016-07" db="EMBL/GenBank/DDBJ databases">
        <title>Pervasive Adenine N6-methylation of Active Genes in Fungi.</title>
        <authorList>
            <consortium name="DOE Joint Genome Institute"/>
            <person name="Mondo S.J."/>
            <person name="Dannebaum R.O."/>
            <person name="Kuo R.C."/>
            <person name="Labutti K."/>
            <person name="Haridas S."/>
            <person name="Kuo A."/>
            <person name="Salamov A."/>
            <person name="Ahrendt S.R."/>
            <person name="Lipzen A."/>
            <person name="Sullivan W."/>
            <person name="Andreopoulos W.B."/>
            <person name="Clum A."/>
            <person name="Lindquist E."/>
            <person name="Daum C."/>
            <person name="Ramamoorthy G.K."/>
            <person name="Gryganskyi A."/>
            <person name="Culley D."/>
            <person name="Magnuson J.K."/>
            <person name="James T.Y."/>
            <person name="O'Malley M.A."/>
            <person name="Stajich J.E."/>
            <person name="Spatafora J.W."/>
            <person name="Visel A."/>
            <person name="Grigoriev I.V."/>
        </authorList>
    </citation>
    <scope>NUCLEOTIDE SEQUENCE [LARGE SCALE GENOMIC DNA]</scope>
    <source>
        <strain evidence="9 10">62-1032</strain>
    </source>
</reference>
<name>A0A1Y2G4D6_9BASI</name>
<evidence type="ECO:0000256" key="8">
    <source>
        <dbReference type="RuleBase" id="RU280819"/>
    </source>
</evidence>
<keyword evidence="10" id="KW-1185">Reference proteome</keyword>
<dbReference type="PIRSF" id="PIRSF017321">
    <property type="entry name" value="GWT1"/>
    <property type="match status" value="1"/>
</dbReference>
<keyword evidence="8" id="KW-0256">Endoplasmic reticulum</keyword>
<keyword evidence="4 8" id="KW-0337">GPI-anchor biosynthesis</keyword>
<evidence type="ECO:0000313" key="10">
    <source>
        <dbReference type="Proteomes" id="UP000193467"/>
    </source>
</evidence>
<comment type="function">
    <text evidence="8">A acetyltransferase, which acetylates the inositol ring of phosphatidylinositol during biosynthesis of GPI-anchor.</text>
</comment>
<protein>
    <recommendedName>
        <fullName evidence="8">GPI-anchored wall transfer protein</fullName>
        <ecNumber evidence="8">2.3.-.-</ecNumber>
    </recommendedName>
</protein>
<feature type="transmembrane region" description="Helical" evidence="8">
    <location>
        <begin position="435"/>
        <end position="454"/>
    </location>
</feature>
<dbReference type="EMBL" id="MCGR01000003">
    <property type="protein sequence ID" value="ORY90902.1"/>
    <property type="molecule type" value="Genomic_DNA"/>
</dbReference>
<dbReference type="PANTHER" id="PTHR20661">
    <property type="entry name" value="PHOSPHATIDYLINOSITOL-GLYCAN BIOSYNTHESIS CLASS W PROTEIN"/>
    <property type="match status" value="1"/>
</dbReference>
<keyword evidence="6 8" id="KW-1133">Transmembrane helix</keyword>
<sequence>MRGYKEAKEAFVSGSTGGTVTRINAVCTTAATTYALWTVLAPRLALRTGSPSLRVPAIEFAILVVPLLLSLTALSAHPLALNLVLTTLVLITDRLDLPLASPPLSPKQSKRSAEPLPLGNRLFSQPFVTVYRAHMMLMTVICILAVDFKVFPREFAKAETWGTSLMDIGVGSFVFSLGLISALPLLRSTERTPFVSAVWQSAKKSAGVLALGLVRVIMVKGVEYPEHVSEYGVHWNFFFTMGLLPIFGAALQYLSPLVDFHLMALVISVVHQLALSRTALQDWTLNAERISFLSQNKEGIVSLPGYVAIFLFGIGTGLYVLPPDPYFYEALYLRPKSSDSPEVRRAIEEKRQKAWKPKPGKLANVLGSYAVLWWGAYLTLRYFGGHVSRRVANLPYVIWIAAFNTSFIFLYLLIHTWASSRPLARAAGAPAIFDAFNRNGLVVFLVANLLTGLVNVSIESMYASDSLAMIVLLLYCAGVVGAAWALRTKRLRM</sequence>
<evidence type="ECO:0000256" key="3">
    <source>
        <dbReference type="ARBA" id="ARBA00007559"/>
    </source>
</evidence>
<feature type="transmembrane region" description="Helical" evidence="8">
    <location>
        <begin position="130"/>
        <end position="148"/>
    </location>
</feature>
<dbReference type="InterPro" id="IPR009447">
    <property type="entry name" value="PIGW/GWT1"/>
</dbReference>
<evidence type="ECO:0000256" key="2">
    <source>
        <dbReference type="ARBA" id="ARBA00004687"/>
    </source>
</evidence>
<dbReference type="STRING" id="106004.A0A1Y2G4D6"/>
<dbReference type="FunCoup" id="A0A1Y2G4D6">
    <property type="interactions" value="99"/>
</dbReference>
<feature type="transmembrane region" description="Helical" evidence="8">
    <location>
        <begin position="362"/>
        <end position="384"/>
    </location>
</feature>
<feature type="transmembrane region" description="Helical" evidence="8">
    <location>
        <begin position="466"/>
        <end position="486"/>
    </location>
</feature>
<keyword evidence="7 8" id="KW-0472">Membrane</keyword>
<organism evidence="9 10">
    <name type="scientific">Leucosporidium creatinivorum</name>
    <dbReference type="NCBI Taxonomy" id="106004"/>
    <lineage>
        <taxon>Eukaryota</taxon>
        <taxon>Fungi</taxon>
        <taxon>Dikarya</taxon>
        <taxon>Basidiomycota</taxon>
        <taxon>Pucciniomycotina</taxon>
        <taxon>Microbotryomycetes</taxon>
        <taxon>Leucosporidiales</taxon>
        <taxon>Leucosporidium</taxon>
    </lineage>
</organism>
<feature type="transmembrane region" description="Helical" evidence="8">
    <location>
        <begin position="300"/>
        <end position="321"/>
    </location>
</feature>
<feature type="transmembrane region" description="Helical" evidence="8">
    <location>
        <begin position="60"/>
        <end position="91"/>
    </location>
</feature>
<evidence type="ECO:0000256" key="5">
    <source>
        <dbReference type="ARBA" id="ARBA00022692"/>
    </source>
</evidence>
<evidence type="ECO:0000313" key="9">
    <source>
        <dbReference type="EMBL" id="ORY90902.1"/>
    </source>
</evidence>
<comment type="subcellular location">
    <subcellularLocation>
        <location evidence="8">Endoplasmic reticulum membrane</location>
        <topology evidence="8">Multi-pass membrane protein</topology>
    </subcellularLocation>
    <subcellularLocation>
        <location evidence="1">Membrane</location>
        <topology evidence="1">Multi-pass membrane protein</topology>
    </subcellularLocation>
</comment>
<dbReference type="GO" id="GO:0072659">
    <property type="term" value="P:protein localization to plasma membrane"/>
    <property type="evidence" value="ECO:0007669"/>
    <property type="project" value="TreeGrafter"/>
</dbReference>
<dbReference type="PANTHER" id="PTHR20661:SF0">
    <property type="entry name" value="PHOSPHATIDYLINOSITOL-GLYCAN BIOSYNTHESIS CLASS W PROTEIN"/>
    <property type="match status" value="1"/>
</dbReference>
<dbReference type="OrthoDB" id="15270at2759"/>
<gene>
    <name evidence="9" type="ORF">BCR35DRAFT_287187</name>
</gene>
<dbReference type="Proteomes" id="UP000193467">
    <property type="component" value="Unassembled WGS sequence"/>
</dbReference>
<proteinExistence type="inferred from homology"/>
<feature type="transmembrane region" description="Helical" evidence="8">
    <location>
        <begin position="396"/>
        <end position="414"/>
    </location>
</feature>
<feature type="transmembrane region" description="Helical" evidence="8">
    <location>
        <begin position="168"/>
        <end position="186"/>
    </location>
</feature>
<evidence type="ECO:0000256" key="1">
    <source>
        <dbReference type="ARBA" id="ARBA00004141"/>
    </source>
</evidence>
<evidence type="ECO:0000256" key="6">
    <source>
        <dbReference type="ARBA" id="ARBA00022989"/>
    </source>
</evidence>
<dbReference type="InParanoid" id="A0A1Y2G4D6"/>
<accession>A0A1Y2G4D6</accession>
<dbReference type="EC" id="2.3.-.-" evidence="8"/>
<comment type="similarity">
    <text evidence="3 8">Belongs to the PIGW family.</text>
</comment>
<keyword evidence="8" id="KW-0808">Transferase</keyword>
<feature type="transmembrane region" description="Helical" evidence="8">
    <location>
        <begin position="21"/>
        <end position="40"/>
    </location>
</feature>
<dbReference type="AlphaFoldDB" id="A0A1Y2G4D6"/>
<evidence type="ECO:0000256" key="4">
    <source>
        <dbReference type="ARBA" id="ARBA00022502"/>
    </source>
</evidence>
<dbReference type="UniPathway" id="UPA00196"/>
<dbReference type="GO" id="GO:0032216">
    <property type="term" value="F:glucosaminyl-phosphatidylinositol O-acyltransferase activity"/>
    <property type="evidence" value="ECO:0007669"/>
    <property type="project" value="TreeGrafter"/>
</dbReference>
<comment type="caution">
    <text evidence="9">The sequence shown here is derived from an EMBL/GenBank/DDBJ whole genome shotgun (WGS) entry which is preliminary data.</text>
</comment>
<comment type="pathway">
    <text evidence="2 8">Glycolipid biosynthesis; glycosylphosphatidylinositol-anchor biosynthesis.</text>
</comment>
<dbReference type="GO" id="GO:0006506">
    <property type="term" value="P:GPI anchor biosynthetic process"/>
    <property type="evidence" value="ECO:0007669"/>
    <property type="project" value="UniProtKB-UniPathway"/>
</dbReference>
<feature type="transmembrane region" description="Helical" evidence="8">
    <location>
        <begin position="234"/>
        <end position="253"/>
    </location>
</feature>
<evidence type="ECO:0000256" key="7">
    <source>
        <dbReference type="ARBA" id="ARBA00023136"/>
    </source>
</evidence>
<keyword evidence="5 8" id="KW-0812">Transmembrane</keyword>
<keyword evidence="8" id="KW-0012">Acyltransferase</keyword>
<dbReference type="GO" id="GO:0005789">
    <property type="term" value="C:endoplasmic reticulum membrane"/>
    <property type="evidence" value="ECO:0007669"/>
    <property type="project" value="UniProtKB-SubCell"/>
</dbReference>
<dbReference type="Pfam" id="PF06423">
    <property type="entry name" value="GWT1"/>
    <property type="match status" value="1"/>
</dbReference>